<evidence type="ECO:0000256" key="4">
    <source>
        <dbReference type="ARBA" id="ARBA00022630"/>
    </source>
</evidence>
<sequence>MKNSSNLARVLEAGHFAVTVEIGPPMDCDGTKVTEKAKLLKGLADAYNITDNQTAVVRMSSIAACVLIMREGLEPVMQMTCRDRNRLAIQADILGACALGIKNCLCIVGDHQSFGAAGRLKGHPGAKNVYDVDSTQLLSILKGMRDDGLQEGGDPIEVRPPLFIGAAWTPLGDPVDIRPLRLKKKAEAGADFIQTQGVYDVARFKEQMKTVCDMGL</sequence>
<dbReference type="GO" id="GO:0071949">
    <property type="term" value="F:FAD binding"/>
    <property type="evidence" value="ECO:0007669"/>
    <property type="project" value="TreeGrafter"/>
</dbReference>
<evidence type="ECO:0000256" key="1">
    <source>
        <dbReference type="ARBA" id="ARBA00001974"/>
    </source>
</evidence>
<comment type="pathway">
    <text evidence="2">One-carbon metabolism; tetrahydrofolate interconversion.</text>
</comment>
<proteinExistence type="inferred from homology"/>
<dbReference type="UniPathway" id="UPA00193"/>
<evidence type="ECO:0000256" key="2">
    <source>
        <dbReference type="ARBA" id="ARBA00004777"/>
    </source>
</evidence>
<accession>X0WKB1</accession>
<keyword evidence="6" id="KW-0560">Oxidoreductase</keyword>
<name>X0WKB1_9ZZZZ</name>
<dbReference type="PANTHER" id="PTHR45754">
    <property type="entry name" value="METHYLENETETRAHYDROFOLATE REDUCTASE"/>
    <property type="match status" value="1"/>
</dbReference>
<reference evidence="7" key="1">
    <citation type="journal article" date="2014" name="Front. Microbiol.">
        <title>High frequency of phylogenetically diverse reductive dehalogenase-homologous genes in deep subseafloor sedimentary metagenomes.</title>
        <authorList>
            <person name="Kawai M."/>
            <person name="Futagami T."/>
            <person name="Toyoda A."/>
            <person name="Takaki Y."/>
            <person name="Nishi S."/>
            <person name="Hori S."/>
            <person name="Arai W."/>
            <person name="Tsubouchi T."/>
            <person name="Morono Y."/>
            <person name="Uchiyama I."/>
            <person name="Ito T."/>
            <person name="Fujiyama A."/>
            <person name="Inagaki F."/>
            <person name="Takami H."/>
        </authorList>
    </citation>
    <scope>NUCLEOTIDE SEQUENCE</scope>
    <source>
        <strain evidence="7">Expedition CK06-06</strain>
    </source>
</reference>
<dbReference type="GO" id="GO:0035999">
    <property type="term" value="P:tetrahydrofolate interconversion"/>
    <property type="evidence" value="ECO:0007669"/>
    <property type="project" value="UniProtKB-UniPathway"/>
</dbReference>
<dbReference type="GO" id="GO:0004489">
    <property type="term" value="F:methylenetetrahydrofolate reductase [NAD(P)H] activity"/>
    <property type="evidence" value="ECO:0007669"/>
    <property type="project" value="InterPro"/>
</dbReference>
<protein>
    <submittedName>
        <fullName evidence="7">Uncharacterized protein</fullName>
    </submittedName>
</protein>
<dbReference type="Pfam" id="PF02219">
    <property type="entry name" value="MTHFR"/>
    <property type="match status" value="1"/>
</dbReference>
<organism evidence="7">
    <name type="scientific">marine sediment metagenome</name>
    <dbReference type="NCBI Taxonomy" id="412755"/>
    <lineage>
        <taxon>unclassified sequences</taxon>
        <taxon>metagenomes</taxon>
        <taxon>ecological metagenomes</taxon>
    </lineage>
</organism>
<dbReference type="SUPFAM" id="SSF51730">
    <property type="entry name" value="FAD-linked oxidoreductase"/>
    <property type="match status" value="1"/>
</dbReference>
<evidence type="ECO:0000256" key="5">
    <source>
        <dbReference type="ARBA" id="ARBA00022827"/>
    </source>
</evidence>
<feature type="non-terminal residue" evidence="7">
    <location>
        <position position="216"/>
    </location>
</feature>
<evidence type="ECO:0000313" key="7">
    <source>
        <dbReference type="EMBL" id="GAG23672.1"/>
    </source>
</evidence>
<comment type="similarity">
    <text evidence="3">Belongs to the methylenetetrahydrofolate reductase family.</text>
</comment>
<keyword evidence="5" id="KW-0274">FAD</keyword>
<evidence type="ECO:0000256" key="3">
    <source>
        <dbReference type="ARBA" id="ARBA00006743"/>
    </source>
</evidence>
<dbReference type="GO" id="GO:0005829">
    <property type="term" value="C:cytosol"/>
    <property type="evidence" value="ECO:0007669"/>
    <property type="project" value="TreeGrafter"/>
</dbReference>
<comment type="cofactor">
    <cofactor evidence="1">
        <name>FAD</name>
        <dbReference type="ChEBI" id="CHEBI:57692"/>
    </cofactor>
</comment>
<dbReference type="AlphaFoldDB" id="X0WKB1"/>
<gene>
    <name evidence="7" type="ORF">S01H1_55235</name>
</gene>
<dbReference type="Gene3D" id="3.20.20.220">
    <property type="match status" value="1"/>
</dbReference>
<dbReference type="PANTHER" id="PTHR45754:SF3">
    <property type="entry name" value="METHYLENETETRAHYDROFOLATE REDUCTASE (NADPH)"/>
    <property type="match status" value="1"/>
</dbReference>
<evidence type="ECO:0000256" key="6">
    <source>
        <dbReference type="ARBA" id="ARBA00023002"/>
    </source>
</evidence>
<dbReference type="InterPro" id="IPR029041">
    <property type="entry name" value="FAD-linked_oxidoreductase-like"/>
</dbReference>
<keyword evidence="4" id="KW-0285">Flavoprotein</keyword>
<dbReference type="GO" id="GO:0009086">
    <property type="term" value="P:methionine biosynthetic process"/>
    <property type="evidence" value="ECO:0007669"/>
    <property type="project" value="TreeGrafter"/>
</dbReference>
<comment type="caution">
    <text evidence="7">The sequence shown here is derived from an EMBL/GenBank/DDBJ whole genome shotgun (WGS) entry which is preliminary data.</text>
</comment>
<dbReference type="EMBL" id="BARS01035892">
    <property type="protein sequence ID" value="GAG23672.1"/>
    <property type="molecule type" value="Genomic_DNA"/>
</dbReference>
<dbReference type="InterPro" id="IPR003171">
    <property type="entry name" value="Mehydrof_redctse-like"/>
</dbReference>